<keyword evidence="4" id="KW-0862">Zinc</keyword>
<accession>A0A7C4JJU0</accession>
<feature type="domain" description="Zinc finger ZPR1-type" evidence="5">
    <location>
        <begin position="23"/>
        <end position="177"/>
    </location>
</feature>
<evidence type="ECO:0000256" key="2">
    <source>
        <dbReference type="ARBA" id="ARBA00022723"/>
    </source>
</evidence>
<keyword evidence="3" id="KW-0863">Zinc-finger</keyword>
<dbReference type="GO" id="GO:0008270">
    <property type="term" value="F:zinc ion binding"/>
    <property type="evidence" value="ECO:0007669"/>
    <property type="project" value="UniProtKB-KW"/>
</dbReference>
<proteinExistence type="inferred from homology"/>
<dbReference type="PANTHER" id="PTHR10876">
    <property type="entry name" value="ZINC FINGER PROTEIN ZPR1"/>
    <property type="match status" value="1"/>
</dbReference>
<evidence type="ECO:0000256" key="3">
    <source>
        <dbReference type="ARBA" id="ARBA00022771"/>
    </source>
</evidence>
<dbReference type="InterPro" id="IPR040141">
    <property type="entry name" value="ZPR1"/>
</dbReference>
<dbReference type="Gene3D" id="2.60.120.1040">
    <property type="entry name" value="ZPR1, A/B domain"/>
    <property type="match status" value="1"/>
</dbReference>
<name>A0A7C4JJU0_9CREN</name>
<protein>
    <recommendedName>
        <fullName evidence="5">Zinc finger ZPR1-type domain-containing protein</fullName>
    </recommendedName>
</protein>
<comment type="similarity">
    <text evidence="1">Belongs to the ZPR1 family.</text>
</comment>
<dbReference type="InterPro" id="IPR004457">
    <property type="entry name" value="Znf_ZPR1"/>
</dbReference>
<sequence length="196" mass="22011">MGYVGGDRVDIQERINVLTEQKIKCPVCGNEANFTVSEYRSLYETLVITTIKCGYCGYRKSDVTPIIEEDEDKCLKVKVEHPKDLSTLIFVPPSSSIELPELEVKIDFAEFTDIRMGSYITVDGILLYIAELLEHTCSRLELGLDPSKCEYALKNIRQALEDASTPITIRIANSYGNIKVVKSYRGNVEKCVVSQS</sequence>
<dbReference type="InterPro" id="IPR042451">
    <property type="entry name" value="ZPR1_A/B_dom"/>
</dbReference>
<evidence type="ECO:0000313" key="6">
    <source>
        <dbReference type="EMBL" id="HGQ35587.1"/>
    </source>
</evidence>
<organism evidence="7">
    <name type="scientific">Ignisphaera aggregans</name>
    <dbReference type="NCBI Taxonomy" id="334771"/>
    <lineage>
        <taxon>Archaea</taxon>
        <taxon>Thermoproteota</taxon>
        <taxon>Thermoprotei</taxon>
        <taxon>Desulfurococcales</taxon>
        <taxon>Desulfurococcaceae</taxon>
        <taxon>Ignisphaera</taxon>
    </lineage>
</organism>
<gene>
    <name evidence="7" type="ORF">ENU08_03330</name>
    <name evidence="6" type="ORF">ENU41_02785</name>
</gene>
<reference evidence="7" key="1">
    <citation type="journal article" date="2020" name="mSystems">
        <title>Genome- and Community-Level Interaction Insights into Carbon Utilization and Element Cycling Functions of Hydrothermarchaeota in Hydrothermal Sediment.</title>
        <authorList>
            <person name="Zhou Z."/>
            <person name="Liu Y."/>
            <person name="Xu W."/>
            <person name="Pan J."/>
            <person name="Luo Z.H."/>
            <person name="Li M."/>
        </authorList>
    </citation>
    <scope>NUCLEOTIDE SEQUENCE [LARGE SCALE GENOMIC DNA]</scope>
    <source>
        <strain evidence="7">SpSt-637</strain>
        <strain evidence="6">SpSt-667</strain>
    </source>
</reference>
<dbReference type="AlphaFoldDB" id="A0A7C4JJU0"/>
<comment type="caution">
    <text evidence="7">The sequence shown here is derived from an EMBL/GenBank/DDBJ whole genome shotgun (WGS) entry which is preliminary data.</text>
</comment>
<dbReference type="SMART" id="SM00709">
    <property type="entry name" value="Zpr1"/>
    <property type="match status" value="1"/>
</dbReference>
<dbReference type="EMBL" id="DTBD01000024">
    <property type="protein sequence ID" value="HGQ64255.1"/>
    <property type="molecule type" value="Genomic_DNA"/>
</dbReference>
<evidence type="ECO:0000313" key="7">
    <source>
        <dbReference type="EMBL" id="HGQ64255.1"/>
    </source>
</evidence>
<evidence type="ECO:0000256" key="1">
    <source>
        <dbReference type="ARBA" id="ARBA00008354"/>
    </source>
</evidence>
<dbReference type="EMBL" id="DTCK01000014">
    <property type="protein sequence ID" value="HGQ35587.1"/>
    <property type="molecule type" value="Genomic_DNA"/>
</dbReference>
<evidence type="ECO:0000256" key="4">
    <source>
        <dbReference type="ARBA" id="ARBA00022833"/>
    </source>
</evidence>
<dbReference type="PANTHER" id="PTHR10876:SF0">
    <property type="entry name" value="ZINC FINGER PROTEIN ZPR1"/>
    <property type="match status" value="1"/>
</dbReference>
<evidence type="ECO:0000259" key="5">
    <source>
        <dbReference type="SMART" id="SM00709"/>
    </source>
</evidence>
<keyword evidence="2" id="KW-0479">Metal-binding</keyword>